<accession>A0AA91T1E3</accession>
<dbReference type="GO" id="GO:0006606">
    <property type="term" value="P:protein import into nucleus"/>
    <property type="evidence" value="ECO:0007669"/>
    <property type="project" value="TreeGrafter"/>
</dbReference>
<comment type="caution">
    <text evidence="5">The sequence shown here is derived from an EMBL/GenBank/DDBJ whole genome shotgun (WGS) entry which is preliminary data.</text>
</comment>
<reference evidence="5 6" key="1">
    <citation type="submission" date="2017-04" db="EMBL/GenBank/DDBJ databases">
        <title>Draft genome of the yeast Clavispora lusitaniae type strain CBS 6936.</title>
        <authorList>
            <person name="Durrens P."/>
            <person name="Klopp C."/>
            <person name="Biteau N."/>
            <person name="Fitton-Ouhabi V."/>
            <person name="Dementhon K."/>
            <person name="Accoceberry I."/>
            <person name="Sherman D.J."/>
            <person name="Noel T."/>
        </authorList>
    </citation>
    <scope>NUCLEOTIDE SEQUENCE [LARGE SCALE GENOMIC DNA]</scope>
    <source>
        <strain evidence="5 6">CBS 6936</strain>
    </source>
</reference>
<name>A0AA91T1E3_CLALS</name>
<evidence type="ECO:0000256" key="2">
    <source>
        <dbReference type="ARBA" id="ARBA00007991"/>
    </source>
</evidence>
<comment type="subcellular location">
    <subcellularLocation>
        <location evidence="1">Nucleus</location>
    </subcellularLocation>
</comment>
<sequence>MSFEHVAQKVEQLYTCGDSNEVHMLQSELQALQKSPQGYNLASYLLQHPSRNCQYFGALTLAVVIQAPDLTSEASQAILQLIHIHISRLAQDPSLLQPNLFIMRKLMSNLSLMYLKEQSAIPNPVSVLLRALGLPEGADSASMRSYLPEVPPMTIALVLLFLSILVGDVLKLASSKTALHMRIHTEIFPFMVVLFEYLNYLKQLDRLQRTLSVSALETLNSWMSYLPNINGDARYDADSISIFVEFLFLYLESNVDPENQDSLSECQMVLNIFLELLEVNPSLLSIEIKSKLHSLIFEHDKWGVQFMDKVIFTDRREEYQEEVNSFVDLVITILQLNVIRLSKSILDSSTQRILSIAYRLTAVPGTPYIEDFISERMLVFWEEFASAYEDSADLLVELFAVKSDPSFEQQFENERKRIFNEVAKVYWAKLRMSEAETFESIRTEFNSYRSSVADFFLVAYSLLKTEFYSTLTSSLIETTKSCQNNSMSIVDIEATLYLLFNINEDTAYYESQMEALAPFSLSIFESGIIATFKQLPLDNFMNQRFFSTFIQYLASNEFFFKRAEGSVFLGQVFDLLFPFLMSDFSNLSLLASKTATKLCEACSHNLVGFLPNLEIIVIEMLRNPSIDSLIRSRMFSAYSSIARRVDNVEEHSRIINGMISTIAEAGSSMMDAKSTSLNDVEEDYLVSLLSCLVNVGKGSSLTDEDIDELSEEQQEAYKSYWLKDPLNTKQLILSIVENYSLRYSFLAQKTIIIEKCTMVFRVGLGEKLGGPFDFGVETIARYAISVMESITNANGVPYVFELIECVISVNYRELTPTIVEELMNRLFTLKLTFLKTDPDMIKSAINVFSKMIEVKPSLIIHSEIFTTTVIGFAIDGLEANEAFIIKSVSKFWCNILNMKRGSKEDQDRILQLFCNQKLGKHVTFSLVTSFLKAPRSNLEYYYSVFRGLVGKFPIPFKEWFSQTFREIPDIITPRMSEKDLDLFVHKLMITRGRRTANEVLKSLWLTVNGLVEYNTQSY</sequence>
<comment type="similarity">
    <text evidence="2">Belongs to the importin beta family.</text>
</comment>
<evidence type="ECO:0000256" key="1">
    <source>
        <dbReference type="ARBA" id="ARBA00004123"/>
    </source>
</evidence>
<dbReference type="PANTHER" id="PTHR12363">
    <property type="entry name" value="TRANSPORTIN 3 AND IMPORTIN 13"/>
    <property type="match status" value="1"/>
</dbReference>
<keyword evidence="4" id="KW-0539">Nucleus</keyword>
<proteinExistence type="inferred from homology"/>
<keyword evidence="3" id="KW-0813">Transport</keyword>
<dbReference type="GO" id="GO:0005737">
    <property type="term" value="C:cytoplasm"/>
    <property type="evidence" value="ECO:0007669"/>
    <property type="project" value="TreeGrafter"/>
</dbReference>
<evidence type="ECO:0000313" key="5">
    <source>
        <dbReference type="EMBL" id="OVF07925.1"/>
    </source>
</evidence>
<dbReference type="PANTHER" id="PTHR12363:SF33">
    <property type="entry name" value="IMPORTIN-13"/>
    <property type="match status" value="1"/>
</dbReference>
<gene>
    <name evidence="5" type="ORF">A9F13_10g00517</name>
</gene>
<dbReference type="AlphaFoldDB" id="A0AA91T1E3"/>
<evidence type="ECO:0000256" key="4">
    <source>
        <dbReference type="ARBA" id="ARBA00023242"/>
    </source>
</evidence>
<protein>
    <submittedName>
        <fullName evidence="5">Importin beta-like protein</fullName>
    </submittedName>
</protein>
<evidence type="ECO:0000313" key="6">
    <source>
        <dbReference type="Proteomes" id="UP000195602"/>
    </source>
</evidence>
<dbReference type="Gene3D" id="1.25.10.10">
    <property type="entry name" value="Leucine-rich Repeat Variant"/>
    <property type="match status" value="1"/>
</dbReference>
<dbReference type="InterPro" id="IPR011989">
    <property type="entry name" value="ARM-like"/>
</dbReference>
<dbReference type="InterPro" id="IPR016024">
    <property type="entry name" value="ARM-type_fold"/>
</dbReference>
<dbReference type="Proteomes" id="UP000195602">
    <property type="component" value="Unassembled WGS sequence"/>
</dbReference>
<dbReference type="InterPro" id="IPR051345">
    <property type="entry name" value="Importin_beta-like_NTR"/>
</dbReference>
<dbReference type="SUPFAM" id="SSF48371">
    <property type="entry name" value="ARM repeat"/>
    <property type="match status" value="1"/>
</dbReference>
<organism evidence="5 6">
    <name type="scientific">Clavispora lusitaniae</name>
    <name type="common">Candida lusitaniae</name>
    <dbReference type="NCBI Taxonomy" id="36911"/>
    <lineage>
        <taxon>Eukaryota</taxon>
        <taxon>Fungi</taxon>
        <taxon>Dikarya</taxon>
        <taxon>Ascomycota</taxon>
        <taxon>Saccharomycotina</taxon>
        <taxon>Pichiomycetes</taxon>
        <taxon>Metschnikowiaceae</taxon>
        <taxon>Clavispora</taxon>
    </lineage>
</organism>
<dbReference type="KEGG" id="clus:A9F13_10g00517"/>
<dbReference type="GO" id="GO:0005634">
    <property type="term" value="C:nucleus"/>
    <property type="evidence" value="ECO:0007669"/>
    <property type="project" value="UniProtKB-SubCell"/>
</dbReference>
<dbReference type="EMBL" id="LYUB02000010">
    <property type="protein sequence ID" value="OVF07925.1"/>
    <property type="molecule type" value="Genomic_DNA"/>
</dbReference>
<evidence type="ECO:0000256" key="3">
    <source>
        <dbReference type="ARBA" id="ARBA00022448"/>
    </source>
</evidence>